<accession>A0A9X0ED41</accession>
<protein>
    <submittedName>
        <fullName evidence="1">Uncharacterized protein</fullName>
    </submittedName>
</protein>
<evidence type="ECO:0000313" key="1">
    <source>
        <dbReference type="EMBL" id="KGF63606.1"/>
    </source>
</evidence>
<evidence type="ECO:0000313" key="2">
    <source>
        <dbReference type="Proteomes" id="UP000029719"/>
    </source>
</evidence>
<comment type="caution">
    <text evidence="1">The sequence shown here is derived from an EMBL/GenBank/DDBJ whole genome shotgun (WGS) entry which is preliminary data.</text>
</comment>
<proteinExistence type="predicted"/>
<dbReference type="EMBL" id="JRMB01000002">
    <property type="protein sequence ID" value="KGF63606.1"/>
    <property type="molecule type" value="Genomic_DNA"/>
</dbReference>
<sequence length="248" mass="27344">MGAYTLKNNPAGVLLEKMMAVKASDHHLPMTTIWASVFKCDVADTREIVGGLVMLMELIKDAKAAVRAYAPGDPKLFLAPIDRVEMFLTTHHLASQLGSYVGFLDASTMTALEITDHILQLNFLDEHPGATKDVRDFIVTLDNILEECLASDLSQELKDLFVMNLEALRQALLRFRVGGEAVLQSALDGVTGSIVRNKDSIKNEYEIAEEFVSKTAGFMGKIEDLMNRGQNIVALASPVMNVLLPFFR</sequence>
<dbReference type="AlphaFoldDB" id="A0A9X0ED41"/>
<reference evidence="1 2" key="1">
    <citation type="submission" date="2014-09" db="EMBL/GenBank/DDBJ databases">
        <title>Genome sequence of Pseudomonas lutea strain DSM 17257T.</title>
        <authorList>
            <person name="Kwak Y."/>
            <person name="Shin J.-H."/>
        </authorList>
    </citation>
    <scope>NUCLEOTIDE SEQUENCE [LARGE SCALE GENOMIC DNA]</scope>
    <source>
        <strain evidence="1 2">DSM 17257</strain>
    </source>
</reference>
<dbReference type="Proteomes" id="UP000029719">
    <property type="component" value="Unassembled WGS sequence"/>
</dbReference>
<name>A0A9X0ED41_9PSED</name>
<organism evidence="1 2">
    <name type="scientific">Pseudomonas lutea</name>
    <dbReference type="NCBI Taxonomy" id="243924"/>
    <lineage>
        <taxon>Bacteria</taxon>
        <taxon>Pseudomonadati</taxon>
        <taxon>Pseudomonadota</taxon>
        <taxon>Gammaproteobacteria</taxon>
        <taxon>Pseudomonadales</taxon>
        <taxon>Pseudomonadaceae</taxon>
        <taxon>Pseudomonas</taxon>
    </lineage>
</organism>
<gene>
    <name evidence="1" type="ORF">LT42_16990</name>
</gene>